<keyword evidence="3" id="KW-1185">Reference proteome</keyword>
<gene>
    <name evidence="2" type="ORF">MAR_024881</name>
</gene>
<protein>
    <submittedName>
        <fullName evidence="2">Uncharacterized protein</fullName>
    </submittedName>
</protein>
<sequence>MTSSTPIQLDREFTLSQINDTALLRQAEMERKQPNLSLNDYTFLSQWKRTLTDIDMKRRKADMRERDRMQFRIIDKITSPTLSFELENFKLFGKLNKTETHIHNTIPTTETVAAEKDYIEFDKMRKSQPQAVTYTSFYKNIQGEVKKPKTPKTPSAIAFSGIEKQTSSEESRGQSRAALRNSSQAISSSTPSHILSGTFSSASVVKQSTPIFSYRKT</sequence>
<feature type="compositionally biased region" description="Polar residues" evidence="1">
    <location>
        <begin position="180"/>
        <end position="196"/>
    </location>
</feature>
<reference evidence="2" key="1">
    <citation type="submission" date="2022-11" db="EMBL/GenBank/DDBJ databases">
        <title>Centuries of genome instability and evolution in soft-shell clam transmissible cancer (bioRxiv).</title>
        <authorList>
            <person name="Hart S.F.M."/>
            <person name="Yonemitsu M.A."/>
            <person name="Giersch R.M."/>
            <person name="Beal B.F."/>
            <person name="Arriagada G."/>
            <person name="Davis B.W."/>
            <person name="Ostrander E.A."/>
            <person name="Goff S.P."/>
            <person name="Metzger M.J."/>
        </authorList>
    </citation>
    <scope>NUCLEOTIDE SEQUENCE</scope>
    <source>
        <strain evidence="2">MELC-2E11</strain>
        <tissue evidence="2">Siphon/mantle</tissue>
    </source>
</reference>
<accession>A0ABY7DUE8</accession>
<feature type="region of interest" description="Disordered" evidence="1">
    <location>
        <begin position="160"/>
        <end position="196"/>
    </location>
</feature>
<proteinExistence type="predicted"/>
<evidence type="ECO:0000256" key="1">
    <source>
        <dbReference type="SAM" id="MobiDB-lite"/>
    </source>
</evidence>
<name>A0ABY7DUE8_MYAAR</name>
<dbReference type="EMBL" id="CP111014">
    <property type="protein sequence ID" value="WAR00509.1"/>
    <property type="molecule type" value="Genomic_DNA"/>
</dbReference>
<organism evidence="2 3">
    <name type="scientific">Mya arenaria</name>
    <name type="common">Soft-shell clam</name>
    <dbReference type="NCBI Taxonomy" id="6604"/>
    <lineage>
        <taxon>Eukaryota</taxon>
        <taxon>Metazoa</taxon>
        <taxon>Spiralia</taxon>
        <taxon>Lophotrochozoa</taxon>
        <taxon>Mollusca</taxon>
        <taxon>Bivalvia</taxon>
        <taxon>Autobranchia</taxon>
        <taxon>Heteroconchia</taxon>
        <taxon>Euheterodonta</taxon>
        <taxon>Imparidentia</taxon>
        <taxon>Neoheterodontei</taxon>
        <taxon>Myida</taxon>
        <taxon>Myoidea</taxon>
        <taxon>Myidae</taxon>
        <taxon>Mya</taxon>
    </lineage>
</organism>
<evidence type="ECO:0000313" key="2">
    <source>
        <dbReference type="EMBL" id="WAR00509.1"/>
    </source>
</evidence>
<dbReference type="Proteomes" id="UP001164746">
    <property type="component" value="Chromosome 3"/>
</dbReference>
<evidence type="ECO:0000313" key="3">
    <source>
        <dbReference type="Proteomes" id="UP001164746"/>
    </source>
</evidence>